<evidence type="ECO:0000259" key="10">
    <source>
        <dbReference type="SMART" id="SM01263"/>
    </source>
</evidence>
<gene>
    <name evidence="11" type="ORF">CSSPTR1EN2_LOCUS2764</name>
</gene>
<proteinExistence type="inferred from homology"/>
<dbReference type="InterPro" id="IPR038502">
    <property type="entry name" value="M1_LTA-4_hydro/amino_C_sf"/>
</dbReference>
<keyword evidence="9" id="KW-0482">Metalloprotease</keyword>
<dbReference type="Gene3D" id="1.10.390.10">
    <property type="entry name" value="Neutral Protease Domain 2"/>
    <property type="match status" value="1"/>
</dbReference>
<name>A0ABP0TF96_9BRYO</name>
<dbReference type="Gene3D" id="3.30.2010.30">
    <property type="match status" value="1"/>
</dbReference>
<keyword evidence="7" id="KW-0378">Hydrolase</keyword>
<organism evidence="11 12">
    <name type="scientific">Sphagnum troendelagicum</name>
    <dbReference type="NCBI Taxonomy" id="128251"/>
    <lineage>
        <taxon>Eukaryota</taxon>
        <taxon>Viridiplantae</taxon>
        <taxon>Streptophyta</taxon>
        <taxon>Embryophyta</taxon>
        <taxon>Bryophyta</taxon>
        <taxon>Sphagnophytina</taxon>
        <taxon>Sphagnopsida</taxon>
        <taxon>Sphagnales</taxon>
        <taxon>Sphagnaceae</taxon>
        <taxon>Sphagnum</taxon>
    </lineage>
</organism>
<protein>
    <recommendedName>
        <fullName evidence="10">Peptidase M1 leukotriene A4 hydrolase/aminopeptidase C-terminal domain-containing protein</fullName>
    </recommendedName>
</protein>
<dbReference type="Gene3D" id="2.60.40.1730">
    <property type="entry name" value="tricorn interacting facor f3 domain"/>
    <property type="match status" value="1"/>
</dbReference>
<dbReference type="InterPro" id="IPR027268">
    <property type="entry name" value="Peptidase_M4/M1_CTD_sf"/>
</dbReference>
<dbReference type="SUPFAM" id="SSF55486">
    <property type="entry name" value="Metalloproteases ('zincins'), catalytic domain"/>
    <property type="match status" value="1"/>
</dbReference>
<evidence type="ECO:0000256" key="6">
    <source>
        <dbReference type="ARBA" id="ARBA00022723"/>
    </source>
</evidence>
<dbReference type="PANTHER" id="PTHR45726:SF3">
    <property type="entry name" value="LEUKOTRIENE A-4 HYDROLASE"/>
    <property type="match status" value="1"/>
</dbReference>
<dbReference type="PANTHER" id="PTHR45726">
    <property type="entry name" value="LEUKOTRIENE A-4 HYDROLASE"/>
    <property type="match status" value="1"/>
</dbReference>
<evidence type="ECO:0000256" key="4">
    <source>
        <dbReference type="ARBA" id="ARBA00022490"/>
    </source>
</evidence>
<sequence length="593" mass="66831">MAPVDPHSYTDSLQPLTTHVALSLSLDFQSRSISGTATLTLTRPYKGQLFLDTRDLRVHQVLDSEGRSLRFSLDLEDSILGSRLVIDLPVETLWIVVSYSTSPHASALQWLEPSQTAGGNQPYVFTQCQAIHARSVFPCQDTPVARVKYTADVEVPGDTRVVMSAAHLERVPLDNGRAVERFVMNQAIPPYLFALAAGDIVHEEIGPRTRVYAEPSVVKAAAYEFANTEATITHAEALFGPYEWERFDVLVMPPSFPYGGMENPRMVFLTPTLIVGDRSAVEVVAHELAHSWTGNLISNATANDFWLNEGFTTYAERRIVEAEQGKDLVELQIGLGWSGLKEEVARFKDKPQFTKLKMDLKGVDPDEIYSRVPYEKGFHFLRRLESQVGRPKFDKFLKEYIAEFQFQSIDTETFLAFLKERIPGIGDEVDLDKWIYGEGIPADALEPRSEILDKILELAAQFESGRQLMDADTENWQAQEWIVYLDNLPKKLSSKQISMLDYPFHFSRSKNWEIRVIFLTIAAHSDYKPCFPAIEDALHSVGRIKYLRPLYAGLLESSPEAKQLAKRVFSDAKPKYHPIAQSVVQGLLTQAGL</sequence>
<dbReference type="Gene3D" id="1.25.40.320">
    <property type="entry name" value="Peptidase M1, leukotriene A4 hydrolase/aminopeptidase C-terminal domain"/>
    <property type="match status" value="1"/>
</dbReference>
<feature type="domain" description="Peptidase M1 leukotriene A4 hydrolase/aminopeptidase C-terminal" evidence="10">
    <location>
        <begin position="450"/>
        <end position="588"/>
    </location>
</feature>
<dbReference type="SUPFAM" id="SSF63737">
    <property type="entry name" value="Leukotriene A4 hydrolase N-terminal domain"/>
    <property type="match status" value="1"/>
</dbReference>
<comment type="similarity">
    <text evidence="3">Belongs to the peptidase M1 family.</text>
</comment>
<evidence type="ECO:0000256" key="3">
    <source>
        <dbReference type="ARBA" id="ARBA00010136"/>
    </source>
</evidence>
<keyword evidence="4" id="KW-0963">Cytoplasm</keyword>
<keyword evidence="5" id="KW-0645">Protease</keyword>
<evidence type="ECO:0000313" key="12">
    <source>
        <dbReference type="Proteomes" id="UP001497512"/>
    </source>
</evidence>
<dbReference type="Pfam" id="PF17900">
    <property type="entry name" value="Peptidase_M1_N"/>
    <property type="match status" value="1"/>
</dbReference>
<dbReference type="SUPFAM" id="SSF48371">
    <property type="entry name" value="ARM repeat"/>
    <property type="match status" value="1"/>
</dbReference>
<evidence type="ECO:0000256" key="1">
    <source>
        <dbReference type="ARBA" id="ARBA00001947"/>
    </source>
</evidence>
<dbReference type="Pfam" id="PF09127">
    <property type="entry name" value="Leuk-A4-hydro_C"/>
    <property type="match status" value="1"/>
</dbReference>
<evidence type="ECO:0000256" key="2">
    <source>
        <dbReference type="ARBA" id="ARBA00004496"/>
    </source>
</evidence>
<evidence type="ECO:0000256" key="8">
    <source>
        <dbReference type="ARBA" id="ARBA00022833"/>
    </source>
</evidence>
<dbReference type="InterPro" id="IPR049980">
    <property type="entry name" value="LTA4H_cat"/>
</dbReference>
<evidence type="ECO:0000256" key="7">
    <source>
        <dbReference type="ARBA" id="ARBA00022801"/>
    </source>
</evidence>
<dbReference type="InterPro" id="IPR045357">
    <property type="entry name" value="Aminopeptidase_N-like_N"/>
</dbReference>
<dbReference type="InterPro" id="IPR042097">
    <property type="entry name" value="Aminopeptidase_N-like_N_sf"/>
</dbReference>
<dbReference type="PRINTS" id="PR00756">
    <property type="entry name" value="ALADIPTASE"/>
</dbReference>
<dbReference type="SMART" id="SM01263">
    <property type="entry name" value="Leuk-A4-hydro_C"/>
    <property type="match status" value="1"/>
</dbReference>
<evidence type="ECO:0000313" key="11">
    <source>
        <dbReference type="EMBL" id="CAK9194915.1"/>
    </source>
</evidence>
<dbReference type="CDD" id="cd09599">
    <property type="entry name" value="M1_LTA4H"/>
    <property type="match status" value="1"/>
</dbReference>
<dbReference type="InterPro" id="IPR001930">
    <property type="entry name" value="Peptidase_M1"/>
</dbReference>
<accession>A0ABP0TF96</accession>
<dbReference type="EMBL" id="OZ019902">
    <property type="protein sequence ID" value="CAK9194915.1"/>
    <property type="molecule type" value="Genomic_DNA"/>
</dbReference>
<reference evidence="11" key="1">
    <citation type="submission" date="2024-02" db="EMBL/GenBank/DDBJ databases">
        <authorList>
            <consortium name="ELIXIR-Norway"/>
            <consortium name="Elixir Norway"/>
        </authorList>
    </citation>
    <scope>NUCLEOTIDE SEQUENCE</scope>
</reference>
<dbReference type="InterPro" id="IPR034015">
    <property type="entry name" value="M1_LTA4H"/>
</dbReference>
<comment type="cofactor">
    <cofactor evidence="1">
        <name>Zn(2+)</name>
        <dbReference type="ChEBI" id="CHEBI:29105"/>
    </cofactor>
</comment>
<comment type="subcellular location">
    <subcellularLocation>
        <location evidence="2">Cytoplasm</location>
    </subcellularLocation>
</comment>
<dbReference type="InterPro" id="IPR015211">
    <property type="entry name" value="Peptidase_M1_C"/>
</dbReference>
<dbReference type="InterPro" id="IPR016024">
    <property type="entry name" value="ARM-type_fold"/>
</dbReference>
<dbReference type="Pfam" id="PF01433">
    <property type="entry name" value="Peptidase_M1"/>
    <property type="match status" value="1"/>
</dbReference>
<evidence type="ECO:0000256" key="9">
    <source>
        <dbReference type="ARBA" id="ARBA00023049"/>
    </source>
</evidence>
<keyword evidence="8" id="KW-0862">Zinc</keyword>
<evidence type="ECO:0000256" key="5">
    <source>
        <dbReference type="ARBA" id="ARBA00022670"/>
    </source>
</evidence>
<keyword evidence="6" id="KW-0479">Metal-binding</keyword>
<dbReference type="Proteomes" id="UP001497512">
    <property type="component" value="Chromosome 10"/>
</dbReference>
<keyword evidence="12" id="KW-1185">Reference proteome</keyword>
<dbReference type="InterPro" id="IPR014782">
    <property type="entry name" value="Peptidase_M1_dom"/>
</dbReference>